<feature type="region of interest" description="Disordered" evidence="1">
    <location>
        <begin position="1"/>
        <end position="32"/>
    </location>
</feature>
<keyword evidence="3" id="KW-1185">Reference proteome</keyword>
<gene>
    <name evidence="2" type="ORF">LAZ67_1002622</name>
</gene>
<evidence type="ECO:0000313" key="3">
    <source>
        <dbReference type="Proteomes" id="UP001235939"/>
    </source>
</evidence>
<name>A0ABY6JWI8_9ARAC</name>
<protein>
    <recommendedName>
        <fullName evidence="4">ATP-dependent DNA helicase</fullName>
    </recommendedName>
</protein>
<feature type="compositionally biased region" description="Basic and acidic residues" evidence="1">
    <location>
        <begin position="77"/>
        <end position="101"/>
    </location>
</feature>
<accession>A0ABY6JWI8</accession>
<organism evidence="2 3">
    <name type="scientific">Cordylochernes scorpioides</name>
    <dbReference type="NCBI Taxonomy" id="51811"/>
    <lineage>
        <taxon>Eukaryota</taxon>
        <taxon>Metazoa</taxon>
        <taxon>Ecdysozoa</taxon>
        <taxon>Arthropoda</taxon>
        <taxon>Chelicerata</taxon>
        <taxon>Arachnida</taxon>
        <taxon>Pseudoscorpiones</taxon>
        <taxon>Cheliferoidea</taxon>
        <taxon>Chernetidae</taxon>
        <taxon>Cordylochernes</taxon>
    </lineage>
</organism>
<evidence type="ECO:0000313" key="2">
    <source>
        <dbReference type="EMBL" id="UYV60858.1"/>
    </source>
</evidence>
<dbReference type="PANTHER" id="PTHR23274:SF51">
    <property type="entry name" value="OS03G0423850 PROTEIN"/>
    <property type="match status" value="1"/>
</dbReference>
<dbReference type="PANTHER" id="PTHR23274">
    <property type="entry name" value="DNA HELICASE-RELATED"/>
    <property type="match status" value="1"/>
</dbReference>
<dbReference type="Proteomes" id="UP001235939">
    <property type="component" value="Chromosome 01"/>
</dbReference>
<feature type="compositionally biased region" description="Basic and acidic residues" evidence="1">
    <location>
        <begin position="9"/>
        <end position="24"/>
    </location>
</feature>
<evidence type="ECO:0008006" key="4">
    <source>
        <dbReference type="Google" id="ProtNLM"/>
    </source>
</evidence>
<reference evidence="2 3" key="1">
    <citation type="submission" date="2022-01" db="EMBL/GenBank/DDBJ databases">
        <title>A chromosomal length assembly of Cordylochernes scorpioides.</title>
        <authorList>
            <person name="Zeh D."/>
            <person name="Zeh J."/>
        </authorList>
    </citation>
    <scope>NUCLEOTIDE SEQUENCE [LARGE SCALE GENOMIC DNA]</scope>
    <source>
        <strain evidence="2">IN4F17</strain>
        <tissue evidence="2">Whole Body</tissue>
    </source>
</reference>
<sequence length="229" mass="26617">MTTRMNRLHPKESEDSENGKEHFQNRFKSQENVYARKYNGKGKWEPGKIKTVLGPRNYEVIMENGVTAKRHKDQLMRRVKEEVSEDVEKKEECNTERRGEQMNDPNESQERLEETPGPSRPIRNRRLPEYLKDCVTNWGDTTLMNNIIEATILNGKYQGEHALLPRIPMIPMDTPFEFKRLQFPVRLAFATTINKAQGQSLQVCGLNLINPCFSHGQLVECDIERDDAQ</sequence>
<proteinExistence type="predicted"/>
<evidence type="ECO:0000256" key="1">
    <source>
        <dbReference type="SAM" id="MobiDB-lite"/>
    </source>
</evidence>
<dbReference type="EMBL" id="CP092863">
    <property type="protein sequence ID" value="UYV60858.1"/>
    <property type="molecule type" value="Genomic_DNA"/>
</dbReference>
<feature type="region of interest" description="Disordered" evidence="1">
    <location>
        <begin position="77"/>
        <end position="124"/>
    </location>
</feature>